<dbReference type="EMBL" id="MSIF01000002">
    <property type="protein sequence ID" value="OLF13121.1"/>
    <property type="molecule type" value="Genomic_DNA"/>
</dbReference>
<evidence type="ECO:0000313" key="2">
    <source>
        <dbReference type="EMBL" id="OLF13121.1"/>
    </source>
</evidence>
<dbReference type="AlphaFoldDB" id="A0A7Z0WRI6"/>
<dbReference type="GO" id="GO:0140359">
    <property type="term" value="F:ABC-type transporter activity"/>
    <property type="evidence" value="ECO:0007669"/>
    <property type="project" value="InterPro"/>
</dbReference>
<evidence type="ECO:0000256" key="1">
    <source>
        <dbReference type="SAM" id="Phobius"/>
    </source>
</evidence>
<keyword evidence="3" id="KW-1185">Reference proteome</keyword>
<feature type="transmembrane region" description="Helical" evidence="1">
    <location>
        <begin position="105"/>
        <end position="128"/>
    </location>
</feature>
<sequence>MIRLVRGEFRKLFTTKLWLWMLLGGIAMTAMFLGFTIAFDGAEGNPQPPLSTPEGQRNLFGSVSGAGVLALILGIIAVTGEFRHQTVTPTFLATPHRGRVVIGKLITYALAGIGYGAVVLAFAIGFAFVFTSARGIDLSLSADGVPEALAGVVAGIAVYTVLGVGVGALVRNQIAAIVGALVYLFVIEAFVAALPTIRDYYQYFPGGANAALTGTSQPGVELLSPWQGGLLLLAYGVVFATAGTRLAVRRDVS</sequence>
<organism evidence="2 3">
    <name type="scientific">Actinophytocola xinjiangensis</name>
    <dbReference type="NCBI Taxonomy" id="485602"/>
    <lineage>
        <taxon>Bacteria</taxon>
        <taxon>Bacillati</taxon>
        <taxon>Actinomycetota</taxon>
        <taxon>Actinomycetes</taxon>
        <taxon>Pseudonocardiales</taxon>
        <taxon>Pseudonocardiaceae</taxon>
    </lineage>
</organism>
<keyword evidence="1" id="KW-0812">Transmembrane</keyword>
<dbReference type="RefSeq" id="WP_075132030.1">
    <property type="nucleotide sequence ID" value="NZ_MSIF01000002.1"/>
</dbReference>
<accession>A0A7Z0WRI6</accession>
<feature type="transmembrane region" description="Helical" evidence="1">
    <location>
        <begin position="148"/>
        <end position="170"/>
    </location>
</feature>
<feature type="transmembrane region" description="Helical" evidence="1">
    <location>
        <begin position="20"/>
        <end position="39"/>
    </location>
</feature>
<proteinExistence type="predicted"/>
<reference evidence="2 3" key="1">
    <citation type="submission" date="2016-12" db="EMBL/GenBank/DDBJ databases">
        <title>The draft genome sequence of Actinophytocola xinjiangensis.</title>
        <authorList>
            <person name="Wang W."/>
            <person name="Yuan L."/>
        </authorList>
    </citation>
    <scope>NUCLEOTIDE SEQUENCE [LARGE SCALE GENOMIC DNA]</scope>
    <source>
        <strain evidence="2 3">CGMCC 4.4663</strain>
    </source>
</reference>
<comment type="caution">
    <text evidence="2">The sequence shown here is derived from an EMBL/GenBank/DDBJ whole genome shotgun (WGS) entry which is preliminary data.</text>
</comment>
<name>A0A7Z0WRI6_9PSEU</name>
<dbReference type="PANTHER" id="PTHR37305:SF1">
    <property type="entry name" value="MEMBRANE PROTEIN"/>
    <property type="match status" value="1"/>
</dbReference>
<protein>
    <recommendedName>
        <fullName evidence="4">ABC-2 family transporter</fullName>
    </recommendedName>
</protein>
<evidence type="ECO:0008006" key="4">
    <source>
        <dbReference type="Google" id="ProtNLM"/>
    </source>
</evidence>
<dbReference type="Proteomes" id="UP000185696">
    <property type="component" value="Unassembled WGS sequence"/>
</dbReference>
<keyword evidence="1" id="KW-0472">Membrane</keyword>
<dbReference type="OrthoDB" id="5244396at2"/>
<dbReference type="GO" id="GO:0005886">
    <property type="term" value="C:plasma membrane"/>
    <property type="evidence" value="ECO:0007669"/>
    <property type="project" value="UniProtKB-SubCell"/>
</dbReference>
<feature type="transmembrane region" description="Helical" evidence="1">
    <location>
        <begin position="177"/>
        <end position="197"/>
    </location>
</feature>
<gene>
    <name evidence="2" type="ORF">BLA60_07795</name>
</gene>
<feature type="transmembrane region" description="Helical" evidence="1">
    <location>
        <begin position="226"/>
        <end position="248"/>
    </location>
</feature>
<evidence type="ECO:0000313" key="3">
    <source>
        <dbReference type="Proteomes" id="UP000185696"/>
    </source>
</evidence>
<keyword evidence="1" id="KW-1133">Transmembrane helix</keyword>
<dbReference type="PANTHER" id="PTHR37305">
    <property type="entry name" value="INTEGRAL MEMBRANE PROTEIN-RELATED"/>
    <property type="match status" value="1"/>
</dbReference>
<feature type="transmembrane region" description="Helical" evidence="1">
    <location>
        <begin position="59"/>
        <end position="78"/>
    </location>
</feature>